<accession>X1HF78</accession>
<gene>
    <name evidence="1" type="ORF">S03H2_30373</name>
</gene>
<name>X1HF78_9ZZZZ</name>
<dbReference type="AlphaFoldDB" id="X1HF78"/>
<evidence type="ECO:0000313" key="1">
    <source>
        <dbReference type="EMBL" id="GAH55730.1"/>
    </source>
</evidence>
<organism evidence="1">
    <name type="scientific">marine sediment metagenome</name>
    <dbReference type="NCBI Taxonomy" id="412755"/>
    <lineage>
        <taxon>unclassified sequences</taxon>
        <taxon>metagenomes</taxon>
        <taxon>ecological metagenomes</taxon>
    </lineage>
</organism>
<dbReference type="EMBL" id="BARU01018375">
    <property type="protein sequence ID" value="GAH55730.1"/>
    <property type="molecule type" value="Genomic_DNA"/>
</dbReference>
<reference evidence="1" key="1">
    <citation type="journal article" date="2014" name="Front. Microbiol.">
        <title>High frequency of phylogenetically diverse reductive dehalogenase-homologous genes in deep subseafloor sedimentary metagenomes.</title>
        <authorList>
            <person name="Kawai M."/>
            <person name="Futagami T."/>
            <person name="Toyoda A."/>
            <person name="Takaki Y."/>
            <person name="Nishi S."/>
            <person name="Hori S."/>
            <person name="Arai W."/>
            <person name="Tsubouchi T."/>
            <person name="Morono Y."/>
            <person name="Uchiyama I."/>
            <person name="Ito T."/>
            <person name="Fujiyama A."/>
            <person name="Inagaki F."/>
            <person name="Takami H."/>
        </authorList>
    </citation>
    <scope>NUCLEOTIDE SEQUENCE</scope>
    <source>
        <strain evidence="1">Expedition CK06-06</strain>
    </source>
</reference>
<comment type="caution">
    <text evidence="1">The sequence shown here is derived from an EMBL/GenBank/DDBJ whole genome shotgun (WGS) entry which is preliminary data.</text>
</comment>
<sequence>MNLRKKIFERHNIKGKVEIFSAKDLDEIRDRVHERKKAKFENYKVSGDTYPNRHTLRSYGLEWDAKEKAYRGKLSPEDINKMKKISGLNITKDTKYYLIYHAFL</sequence>
<proteinExistence type="predicted"/>
<protein>
    <submittedName>
        <fullName evidence="1">Uncharacterized protein</fullName>
    </submittedName>
</protein>